<evidence type="ECO:0000313" key="10">
    <source>
        <dbReference type="Proteomes" id="UP000054549"/>
    </source>
</evidence>
<dbReference type="GO" id="GO:0005634">
    <property type="term" value="C:nucleus"/>
    <property type="evidence" value="ECO:0007669"/>
    <property type="project" value="UniProtKB-SubCell"/>
</dbReference>
<comment type="similarity">
    <text evidence="2 4">Belongs to the NOSIP family.</text>
</comment>
<dbReference type="PANTHER" id="PTHR13063:SF10">
    <property type="entry name" value="NITRIC OXIDE SYNTHASE-INTERACTING PROTEIN"/>
    <property type="match status" value="1"/>
</dbReference>
<keyword evidence="6" id="KW-0175">Coiled coil</keyword>
<keyword evidence="5" id="KW-0863">Zinc-finger</keyword>
<dbReference type="Pfam" id="PF04641">
    <property type="entry name" value="Rtf2"/>
    <property type="match status" value="1"/>
</dbReference>
<dbReference type="InterPro" id="IPR016818">
    <property type="entry name" value="NOSIP"/>
</dbReference>
<gene>
    <name evidence="9" type="ORF">M378DRAFT_186154</name>
</gene>
<dbReference type="GO" id="GO:0008270">
    <property type="term" value="F:zinc ion binding"/>
    <property type="evidence" value="ECO:0007669"/>
    <property type="project" value="UniProtKB-KW"/>
</dbReference>
<feature type="domain" description="RING-type" evidence="8">
    <location>
        <begin position="267"/>
        <end position="309"/>
    </location>
</feature>
<evidence type="ECO:0000259" key="8">
    <source>
        <dbReference type="PROSITE" id="PS50089"/>
    </source>
</evidence>
<keyword evidence="10" id="KW-1185">Reference proteome</keyword>
<evidence type="ECO:0000256" key="1">
    <source>
        <dbReference type="ARBA" id="ARBA00004123"/>
    </source>
</evidence>
<evidence type="ECO:0000256" key="5">
    <source>
        <dbReference type="PROSITE-ProRule" id="PRU00175"/>
    </source>
</evidence>
<dbReference type="PIRSF" id="PIRSF023577">
    <property type="entry name" value="ENOS_interacting"/>
    <property type="match status" value="1"/>
</dbReference>
<evidence type="ECO:0000256" key="2">
    <source>
        <dbReference type="ARBA" id="ARBA00008126"/>
    </source>
</evidence>
<keyword evidence="5" id="KW-0862">Zinc</keyword>
<keyword evidence="3 4" id="KW-0539">Nucleus</keyword>
<dbReference type="InterPro" id="IPR013083">
    <property type="entry name" value="Znf_RING/FYVE/PHD"/>
</dbReference>
<dbReference type="STRING" id="946122.A0A0C2X9S5"/>
<dbReference type="HOGENOM" id="CLU_053742_1_0_1"/>
<dbReference type="InterPro" id="IPR031790">
    <property type="entry name" value="Znf-NOSIP"/>
</dbReference>
<evidence type="ECO:0000256" key="7">
    <source>
        <dbReference type="SAM" id="MobiDB-lite"/>
    </source>
</evidence>
<keyword evidence="5" id="KW-0479">Metal-binding</keyword>
<protein>
    <recommendedName>
        <fullName evidence="8">RING-type domain-containing protein</fullName>
    </recommendedName>
</protein>
<evidence type="ECO:0000256" key="6">
    <source>
        <dbReference type="SAM" id="Coils"/>
    </source>
</evidence>
<dbReference type="EMBL" id="KN818238">
    <property type="protein sequence ID" value="KIL66056.1"/>
    <property type="molecule type" value="Genomic_DNA"/>
</dbReference>
<dbReference type="SUPFAM" id="SSF57850">
    <property type="entry name" value="RING/U-box"/>
    <property type="match status" value="2"/>
</dbReference>
<dbReference type="InterPro" id="IPR001841">
    <property type="entry name" value="Znf_RING"/>
</dbReference>
<dbReference type="SMART" id="SM00184">
    <property type="entry name" value="RING"/>
    <property type="match status" value="2"/>
</dbReference>
<evidence type="ECO:0000256" key="3">
    <source>
        <dbReference type="ARBA" id="ARBA00023242"/>
    </source>
</evidence>
<feature type="coiled-coil region" evidence="6">
    <location>
        <begin position="67"/>
        <end position="104"/>
    </location>
</feature>
<proteinExistence type="inferred from homology"/>
<dbReference type="AlphaFoldDB" id="A0A0C2X9S5"/>
<evidence type="ECO:0000313" key="9">
    <source>
        <dbReference type="EMBL" id="KIL66056.1"/>
    </source>
</evidence>
<feature type="region of interest" description="Disordered" evidence="7">
    <location>
        <begin position="245"/>
        <end position="266"/>
    </location>
</feature>
<reference evidence="9 10" key="1">
    <citation type="submission" date="2014-04" db="EMBL/GenBank/DDBJ databases">
        <title>Evolutionary Origins and Diversification of the Mycorrhizal Mutualists.</title>
        <authorList>
            <consortium name="DOE Joint Genome Institute"/>
            <consortium name="Mycorrhizal Genomics Consortium"/>
            <person name="Kohler A."/>
            <person name="Kuo A."/>
            <person name="Nagy L.G."/>
            <person name="Floudas D."/>
            <person name="Copeland A."/>
            <person name="Barry K.W."/>
            <person name="Cichocki N."/>
            <person name="Veneault-Fourrey C."/>
            <person name="LaButti K."/>
            <person name="Lindquist E.A."/>
            <person name="Lipzen A."/>
            <person name="Lundell T."/>
            <person name="Morin E."/>
            <person name="Murat C."/>
            <person name="Riley R."/>
            <person name="Ohm R."/>
            <person name="Sun H."/>
            <person name="Tunlid A."/>
            <person name="Henrissat B."/>
            <person name="Grigoriev I.V."/>
            <person name="Hibbett D.S."/>
            <person name="Martin F."/>
        </authorList>
    </citation>
    <scope>NUCLEOTIDE SEQUENCE [LARGE SCALE GENOMIC DNA]</scope>
    <source>
        <strain evidence="9 10">Koide BX008</strain>
    </source>
</reference>
<dbReference type="PANTHER" id="PTHR13063">
    <property type="entry name" value="ENOS INTERACTING PROTEIN"/>
    <property type="match status" value="1"/>
</dbReference>
<dbReference type="Gene3D" id="3.30.40.10">
    <property type="entry name" value="Zinc/RING finger domain, C3HC4 (zinc finger)"/>
    <property type="match status" value="2"/>
</dbReference>
<evidence type="ECO:0000256" key="4">
    <source>
        <dbReference type="PIRNR" id="PIRNR023577"/>
    </source>
</evidence>
<dbReference type="InParanoid" id="A0A0C2X9S5"/>
<dbReference type="OrthoDB" id="116827at2759"/>
<name>A0A0C2X9S5_AMAMK</name>
<comment type="subcellular location">
    <subcellularLocation>
        <location evidence="1 4">Nucleus</location>
    </subcellularLocation>
</comment>
<accession>A0A0C2X9S5</accession>
<organism evidence="9 10">
    <name type="scientific">Amanita muscaria (strain Koide BX008)</name>
    <dbReference type="NCBI Taxonomy" id="946122"/>
    <lineage>
        <taxon>Eukaryota</taxon>
        <taxon>Fungi</taxon>
        <taxon>Dikarya</taxon>
        <taxon>Basidiomycota</taxon>
        <taxon>Agaricomycotina</taxon>
        <taxon>Agaricomycetes</taxon>
        <taxon>Agaricomycetidae</taxon>
        <taxon>Agaricales</taxon>
        <taxon>Pluteineae</taxon>
        <taxon>Amanitaceae</taxon>
        <taxon>Amanita</taxon>
    </lineage>
</organism>
<dbReference type="Pfam" id="PF15906">
    <property type="entry name" value="zf-NOSIP"/>
    <property type="match status" value="1"/>
</dbReference>
<dbReference type="GO" id="GO:0061630">
    <property type="term" value="F:ubiquitin protein ligase activity"/>
    <property type="evidence" value="ECO:0007669"/>
    <property type="project" value="InterPro"/>
</dbReference>
<dbReference type="Proteomes" id="UP000054549">
    <property type="component" value="Unassembled WGS sequence"/>
</dbReference>
<dbReference type="PROSITE" id="PS50089">
    <property type="entry name" value="ZF_RING_2"/>
    <property type="match status" value="1"/>
</dbReference>
<sequence length="344" mass="38380">MTKHSKNNTASSIFSYAEYKKLNYGTKKQRLGNESMRNFDACALCLNRARDPLSCGEGHLFCKECVYTDLLTQKTDMKKQKDRLEALKREAEEERERARMAARERVLLEFEKGQLTLASSSIIGTKPTVSSNSSEREYLHTKFLSPHRCLARGTKRKFEFDTSAVEKMTKEAEEAALRQIEKEQAEALKHKLPDFWLPSLTPTYQSSGPPQSLSDVKVQTTSTFSLKNLFSVKFTIFETNASSSKLSESTPAEGSASKVKEDGEPMCPSCKKRLSNNSLIYVMKPCGHVTCKTCVDTLVRPSKQCIVCDTQLKDKDIIELKREGTGFAGGGMAETSKAGVAFQG</sequence>